<dbReference type="EMBL" id="LRDB01000045">
    <property type="protein sequence ID" value="KYG75475.1"/>
    <property type="molecule type" value="Genomic_DNA"/>
</dbReference>
<evidence type="ECO:0000256" key="3">
    <source>
        <dbReference type="ARBA" id="ARBA00022722"/>
    </source>
</evidence>
<organism evidence="8 9">
    <name type="scientific">Roseivirga echinicomitans</name>
    <dbReference type="NCBI Taxonomy" id="296218"/>
    <lineage>
        <taxon>Bacteria</taxon>
        <taxon>Pseudomonadati</taxon>
        <taxon>Bacteroidota</taxon>
        <taxon>Cytophagia</taxon>
        <taxon>Cytophagales</taxon>
        <taxon>Roseivirgaceae</taxon>
        <taxon>Roseivirga</taxon>
    </lineage>
</organism>
<sequence length="65" mass="7508">MSKKKLTYKESLERIETIVDVIENQQPDIDDLSSLVKEATLLIKDCKLRLKNTEETLNSSLENLE</sequence>
<dbReference type="EC" id="3.1.11.6" evidence="6"/>
<dbReference type="NCBIfam" id="TIGR01280">
    <property type="entry name" value="xseB"/>
    <property type="match status" value="1"/>
</dbReference>
<keyword evidence="3" id="KW-0540">Nuclease</keyword>
<dbReference type="SUPFAM" id="SSF116842">
    <property type="entry name" value="XseB-like"/>
    <property type="match status" value="1"/>
</dbReference>
<name>A0A150X9R2_9BACT</name>
<keyword evidence="2" id="KW-0963">Cytoplasm</keyword>
<keyword evidence="7" id="KW-0175">Coiled coil</keyword>
<evidence type="ECO:0000313" key="9">
    <source>
        <dbReference type="Proteomes" id="UP000075615"/>
    </source>
</evidence>
<dbReference type="GO" id="GO:0009318">
    <property type="term" value="C:exodeoxyribonuclease VII complex"/>
    <property type="evidence" value="ECO:0007669"/>
    <property type="project" value="UniProtKB-UniRule"/>
</dbReference>
<evidence type="ECO:0000256" key="2">
    <source>
        <dbReference type="ARBA" id="ARBA00022490"/>
    </source>
</evidence>
<feature type="coiled-coil region" evidence="7">
    <location>
        <begin position="36"/>
        <end position="63"/>
    </location>
</feature>
<comment type="caution">
    <text evidence="8">The sequence shown here is derived from an EMBL/GenBank/DDBJ whole genome shotgun (WGS) entry which is preliminary data.</text>
</comment>
<dbReference type="GO" id="GO:0008855">
    <property type="term" value="F:exodeoxyribonuclease VII activity"/>
    <property type="evidence" value="ECO:0007669"/>
    <property type="project" value="UniProtKB-UniRule"/>
</dbReference>
<protein>
    <recommendedName>
        <fullName evidence="6">Exodeoxyribonuclease VII small subunit</fullName>
        <ecNumber evidence="6">3.1.11.6</ecNumber>
    </recommendedName>
</protein>
<evidence type="ECO:0000256" key="5">
    <source>
        <dbReference type="ARBA" id="ARBA00022839"/>
    </source>
</evidence>
<keyword evidence="4" id="KW-0378">Hydrolase</keyword>
<proteinExistence type="inferred from homology"/>
<dbReference type="AlphaFoldDB" id="A0A150X9R2"/>
<gene>
    <name evidence="8" type="ORF">AWN68_07980</name>
</gene>
<reference evidence="8 9" key="1">
    <citation type="submission" date="2016-01" db="EMBL/GenBank/DDBJ databases">
        <title>Genome sequencing of Roseivirga echinicomitans KMM 6058.</title>
        <authorList>
            <person name="Selvaratnam C."/>
            <person name="Thevarajoo S."/>
            <person name="Goh K.M."/>
            <person name="Ee R."/>
            <person name="Chan K.-G."/>
            <person name="Chong C.S."/>
        </authorList>
    </citation>
    <scope>NUCLEOTIDE SEQUENCE [LARGE SCALE GENOMIC DNA]</scope>
    <source>
        <strain evidence="8 9">KMM 6058</strain>
    </source>
</reference>
<evidence type="ECO:0000256" key="1">
    <source>
        <dbReference type="ARBA" id="ARBA00009998"/>
    </source>
</evidence>
<dbReference type="Proteomes" id="UP000075615">
    <property type="component" value="Unassembled WGS sequence"/>
</dbReference>
<keyword evidence="5" id="KW-0269">Exonuclease</keyword>
<dbReference type="STRING" id="296218.AWN68_07980"/>
<dbReference type="Gene3D" id="1.10.287.1040">
    <property type="entry name" value="Exonuclease VII, small subunit"/>
    <property type="match status" value="1"/>
</dbReference>
<evidence type="ECO:0000313" key="8">
    <source>
        <dbReference type="EMBL" id="KYG75475.1"/>
    </source>
</evidence>
<dbReference type="InterPro" id="IPR037004">
    <property type="entry name" value="Exonuc_VII_ssu_sf"/>
</dbReference>
<comment type="similarity">
    <text evidence="1">Belongs to the XseB family.</text>
</comment>
<keyword evidence="9" id="KW-1185">Reference proteome</keyword>
<evidence type="ECO:0000256" key="4">
    <source>
        <dbReference type="ARBA" id="ARBA00022801"/>
    </source>
</evidence>
<dbReference type="OrthoDB" id="9813898at2"/>
<dbReference type="RefSeq" id="WP_068416887.1">
    <property type="nucleotide sequence ID" value="NZ_LRDB01000045.1"/>
</dbReference>
<dbReference type="InterPro" id="IPR003761">
    <property type="entry name" value="Exonuc_VII_S"/>
</dbReference>
<accession>A0A150X9R2</accession>
<evidence type="ECO:0000256" key="7">
    <source>
        <dbReference type="SAM" id="Coils"/>
    </source>
</evidence>
<evidence type="ECO:0000256" key="6">
    <source>
        <dbReference type="NCBIfam" id="TIGR01280"/>
    </source>
</evidence>
<dbReference type="Pfam" id="PF02609">
    <property type="entry name" value="Exonuc_VII_S"/>
    <property type="match status" value="1"/>
</dbReference>
<dbReference type="GO" id="GO:0006308">
    <property type="term" value="P:DNA catabolic process"/>
    <property type="evidence" value="ECO:0007669"/>
    <property type="project" value="UniProtKB-UniRule"/>
</dbReference>